<organism evidence="1 2">
    <name type="scientific">Andreprevotia lacus DSM 23236</name>
    <dbReference type="NCBI Taxonomy" id="1121001"/>
    <lineage>
        <taxon>Bacteria</taxon>
        <taxon>Pseudomonadati</taxon>
        <taxon>Pseudomonadota</taxon>
        <taxon>Betaproteobacteria</taxon>
        <taxon>Neisseriales</taxon>
        <taxon>Chitinibacteraceae</taxon>
        <taxon>Andreprevotia</taxon>
    </lineage>
</organism>
<dbReference type="AlphaFoldDB" id="A0A1W1X0K2"/>
<sequence>MSRTLSVASPAIPLANGEPTLVPTVVRGRDGINQLHQYDITLITPDTVNPEHFLEANAS</sequence>
<dbReference type="EMBL" id="FWXD01000001">
    <property type="protein sequence ID" value="SMC17300.1"/>
    <property type="molecule type" value="Genomic_DNA"/>
</dbReference>
<accession>A0A1W1X0K2</accession>
<feature type="non-terminal residue" evidence="1">
    <location>
        <position position="59"/>
    </location>
</feature>
<gene>
    <name evidence="1" type="ORF">SAMN02745857_00367</name>
</gene>
<reference evidence="1 2" key="1">
    <citation type="submission" date="2017-04" db="EMBL/GenBank/DDBJ databases">
        <authorList>
            <person name="Afonso C.L."/>
            <person name="Miller P.J."/>
            <person name="Scott M.A."/>
            <person name="Spackman E."/>
            <person name="Goraichik I."/>
            <person name="Dimitrov K.M."/>
            <person name="Suarez D.L."/>
            <person name="Swayne D.E."/>
        </authorList>
    </citation>
    <scope>NUCLEOTIDE SEQUENCE [LARGE SCALE GENOMIC DNA]</scope>
    <source>
        <strain evidence="1 2">DSM 23236</strain>
    </source>
</reference>
<name>A0A1W1X0K2_9NEIS</name>
<dbReference type="Proteomes" id="UP000192761">
    <property type="component" value="Unassembled WGS sequence"/>
</dbReference>
<keyword evidence="2" id="KW-1185">Reference proteome</keyword>
<proteinExistence type="predicted"/>
<protein>
    <submittedName>
        <fullName evidence="1">Type VI secretion system secreted protein VgrG</fullName>
    </submittedName>
</protein>
<evidence type="ECO:0000313" key="1">
    <source>
        <dbReference type="EMBL" id="SMC17300.1"/>
    </source>
</evidence>
<evidence type="ECO:0000313" key="2">
    <source>
        <dbReference type="Proteomes" id="UP000192761"/>
    </source>
</evidence>